<dbReference type="AlphaFoldDB" id="A0AAJ6YQB2"/>
<evidence type="ECO:0000313" key="1">
    <source>
        <dbReference type="Proteomes" id="UP000695007"/>
    </source>
</evidence>
<dbReference type="Proteomes" id="UP000695007">
    <property type="component" value="Unplaced"/>
</dbReference>
<proteinExistence type="predicted"/>
<dbReference type="KEGG" id="csol:105365719"/>
<protein>
    <submittedName>
        <fullName evidence="2">Uncharacterized protein LOC105365719</fullName>
    </submittedName>
</protein>
<accession>A0AAJ6YQB2</accession>
<organism evidence="1 2">
    <name type="scientific">Ceratosolen solmsi marchali</name>
    <dbReference type="NCBI Taxonomy" id="326594"/>
    <lineage>
        <taxon>Eukaryota</taxon>
        <taxon>Metazoa</taxon>
        <taxon>Ecdysozoa</taxon>
        <taxon>Arthropoda</taxon>
        <taxon>Hexapoda</taxon>
        <taxon>Insecta</taxon>
        <taxon>Pterygota</taxon>
        <taxon>Neoptera</taxon>
        <taxon>Endopterygota</taxon>
        <taxon>Hymenoptera</taxon>
        <taxon>Apocrita</taxon>
        <taxon>Proctotrupomorpha</taxon>
        <taxon>Chalcidoidea</taxon>
        <taxon>Agaonidae</taxon>
        <taxon>Agaoninae</taxon>
        <taxon>Ceratosolen</taxon>
    </lineage>
</organism>
<keyword evidence="1" id="KW-1185">Reference proteome</keyword>
<name>A0AAJ6YQB2_9HYME</name>
<reference evidence="2" key="1">
    <citation type="submission" date="2025-08" db="UniProtKB">
        <authorList>
            <consortium name="RefSeq"/>
        </authorList>
    </citation>
    <scope>IDENTIFICATION</scope>
</reference>
<evidence type="ECO:0000313" key="2">
    <source>
        <dbReference type="RefSeq" id="XP_011502254.1"/>
    </source>
</evidence>
<dbReference type="RefSeq" id="XP_011502254.1">
    <property type="nucleotide sequence ID" value="XM_011503952.1"/>
</dbReference>
<gene>
    <name evidence="2" type="primary">LOC105365719</name>
</gene>
<feature type="non-terminal residue" evidence="2">
    <location>
        <position position="189"/>
    </location>
</feature>
<sequence length="189" mass="22658">MIKKYKMPRHARVKYDTIFEVLKNMPIFTENGELKKQRDPVWKEACKIMPEINVHNLYLFVYQDRRQIKTNLMKHLNIVGVPPKNKKVKKKEPIEYYDDIWDNYDYYETLDNEDNQETIQTDFSSLVNLKTKEEFKNSIHKIGILPFSVHYWHPQQVALWTDLINIESTVSFIALNNVISNITEYLETE</sequence>
<dbReference type="GeneID" id="105365719"/>